<dbReference type="Gene3D" id="1.20.1070.10">
    <property type="entry name" value="Rhodopsin 7-helix transmembrane proteins"/>
    <property type="match status" value="1"/>
</dbReference>
<dbReference type="Pfam" id="PF10328">
    <property type="entry name" value="7TM_GPCR_Srx"/>
    <property type="match status" value="1"/>
</dbReference>
<dbReference type="EMBL" id="CADEPM010000008">
    <property type="protein sequence ID" value="CAB3409233.1"/>
    <property type="molecule type" value="Genomic_DNA"/>
</dbReference>
<dbReference type="OrthoDB" id="5800536at2759"/>
<dbReference type="InterPro" id="IPR019430">
    <property type="entry name" value="7TM_GPCR_serpentine_rcpt_Srx"/>
</dbReference>
<evidence type="ECO:0000256" key="5">
    <source>
        <dbReference type="SAM" id="Phobius"/>
    </source>
</evidence>
<feature type="transmembrane region" description="Helical" evidence="5">
    <location>
        <begin position="249"/>
        <end position="274"/>
    </location>
</feature>
<dbReference type="PANTHER" id="PTHR23017:SF3">
    <property type="entry name" value="G-PROTEIN COUPLED RECEPTORS FAMILY 1 PROFILE DOMAIN-CONTAINING PROTEIN"/>
    <property type="match status" value="1"/>
</dbReference>
<dbReference type="CDD" id="cd00637">
    <property type="entry name" value="7tm_classA_rhodopsin-like"/>
    <property type="match status" value="1"/>
</dbReference>
<dbReference type="Proteomes" id="UP000494206">
    <property type="component" value="Unassembled WGS sequence"/>
</dbReference>
<evidence type="ECO:0000256" key="1">
    <source>
        <dbReference type="ARBA" id="ARBA00004370"/>
    </source>
</evidence>
<reference evidence="7 8" key="1">
    <citation type="submission" date="2020-04" db="EMBL/GenBank/DDBJ databases">
        <authorList>
            <person name="Laetsch R D."/>
            <person name="Stevens L."/>
            <person name="Kumar S."/>
            <person name="Blaxter L. M."/>
        </authorList>
    </citation>
    <scope>NUCLEOTIDE SEQUENCE [LARGE SCALE GENOMIC DNA]</scope>
</reference>
<accession>A0A8S1F9E9</accession>
<protein>
    <recommendedName>
        <fullName evidence="6">G-protein coupled receptors family 1 profile domain-containing protein</fullName>
    </recommendedName>
</protein>
<feature type="transmembrane region" description="Helical" evidence="5">
    <location>
        <begin position="124"/>
        <end position="148"/>
    </location>
</feature>
<evidence type="ECO:0000313" key="7">
    <source>
        <dbReference type="EMBL" id="CAB3409233.1"/>
    </source>
</evidence>
<comment type="caution">
    <text evidence="7">The sequence shown here is derived from an EMBL/GenBank/DDBJ whole genome shotgun (WGS) entry which is preliminary data.</text>
</comment>
<keyword evidence="8" id="KW-1185">Reference proteome</keyword>
<dbReference type="PROSITE" id="PS50262">
    <property type="entry name" value="G_PROTEIN_RECEP_F1_2"/>
    <property type="match status" value="1"/>
</dbReference>
<feature type="transmembrane region" description="Helical" evidence="5">
    <location>
        <begin position="39"/>
        <end position="62"/>
    </location>
</feature>
<feature type="transmembrane region" description="Helical" evidence="5">
    <location>
        <begin position="172"/>
        <end position="196"/>
    </location>
</feature>
<evidence type="ECO:0000256" key="2">
    <source>
        <dbReference type="ARBA" id="ARBA00022692"/>
    </source>
</evidence>
<sequence>MLDHELAALVIFLVSFSGALFNILALFTVLKTKALHNAFGALCFSHSIANFGTLAVFLGWVLPATLQFENTTSLFGKILGQIQILFWNACCYSHLVISFNRFVSISMPTKAPTFFNFKNTTIMIAVVWCMSIAHIIPYFWYAACFMAYDPASWTWNFADTPCGYVITTYTDYYTSVGIFVIMSSLDLLTFTLLVVYNKHVSNSKSSNTAKADRRMELRFFVQSVIQGALFFYEVFMFNYITTLNSNQWFVFFTSTFAWMICHCLDGLVVIIFHFRKRYLCINAKSAENSRKVTKTSPISTVINVKKMVKD</sequence>
<feature type="transmembrane region" description="Helical" evidence="5">
    <location>
        <begin position="6"/>
        <end position="27"/>
    </location>
</feature>
<gene>
    <name evidence="7" type="ORF">CBOVIS_LOCUS10912</name>
</gene>
<feature type="domain" description="G-protein coupled receptors family 1 profile" evidence="6">
    <location>
        <begin position="21"/>
        <end position="269"/>
    </location>
</feature>
<dbReference type="SUPFAM" id="SSF81321">
    <property type="entry name" value="Family A G protein-coupled receptor-like"/>
    <property type="match status" value="1"/>
</dbReference>
<keyword evidence="4 5" id="KW-0472">Membrane</keyword>
<evidence type="ECO:0000256" key="4">
    <source>
        <dbReference type="ARBA" id="ARBA00023136"/>
    </source>
</evidence>
<keyword evidence="3 5" id="KW-1133">Transmembrane helix</keyword>
<feature type="transmembrane region" description="Helical" evidence="5">
    <location>
        <begin position="82"/>
        <end position="103"/>
    </location>
</feature>
<comment type="subcellular location">
    <subcellularLocation>
        <location evidence="1">Membrane</location>
    </subcellularLocation>
</comment>
<dbReference type="AlphaFoldDB" id="A0A8S1F9E9"/>
<evidence type="ECO:0000259" key="6">
    <source>
        <dbReference type="PROSITE" id="PS50262"/>
    </source>
</evidence>
<proteinExistence type="predicted"/>
<keyword evidence="2 5" id="KW-0812">Transmembrane</keyword>
<name>A0A8S1F9E9_9PELO</name>
<dbReference type="InterPro" id="IPR017452">
    <property type="entry name" value="GPCR_Rhodpsn_7TM"/>
</dbReference>
<organism evidence="7 8">
    <name type="scientific">Caenorhabditis bovis</name>
    <dbReference type="NCBI Taxonomy" id="2654633"/>
    <lineage>
        <taxon>Eukaryota</taxon>
        <taxon>Metazoa</taxon>
        <taxon>Ecdysozoa</taxon>
        <taxon>Nematoda</taxon>
        <taxon>Chromadorea</taxon>
        <taxon>Rhabditida</taxon>
        <taxon>Rhabditina</taxon>
        <taxon>Rhabditomorpha</taxon>
        <taxon>Rhabditoidea</taxon>
        <taxon>Rhabditidae</taxon>
        <taxon>Peloderinae</taxon>
        <taxon>Caenorhabditis</taxon>
    </lineage>
</organism>
<dbReference type="PANTHER" id="PTHR23017">
    <property type="entry name" value="SERPENTINE RECEPTOR, CLASS X"/>
    <property type="match status" value="1"/>
</dbReference>
<dbReference type="GO" id="GO:0016020">
    <property type="term" value="C:membrane"/>
    <property type="evidence" value="ECO:0007669"/>
    <property type="project" value="UniProtKB-SubCell"/>
</dbReference>
<evidence type="ECO:0000256" key="3">
    <source>
        <dbReference type="ARBA" id="ARBA00022989"/>
    </source>
</evidence>
<feature type="transmembrane region" description="Helical" evidence="5">
    <location>
        <begin position="217"/>
        <end position="237"/>
    </location>
</feature>
<evidence type="ECO:0000313" key="8">
    <source>
        <dbReference type="Proteomes" id="UP000494206"/>
    </source>
</evidence>